<proteinExistence type="predicted"/>
<dbReference type="EMBL" id="SMOL01000160">
    <property type="protein sequence ID" value="KAB2625652.1"/>
    <property type="molecule type" value="Genomic_DNA"/>
</dbReference>
<dbReference type="AlphaFoldDB" id="A0A5N5HHS2"/>
<name>A0A5N5HHS2_9ROSA</name>
<keyword evidence="2" id="KW-1185">Reference proteome</keyword>
<protein>
    <submittedName>
        <fullName evidence="1">Uncharacterized protein</fullName>
    </submittedName>
</protein>
<reference evidence="2" key="2">
    <citation type="submission" date="2019-10" db="EMBL/GenBank/DDBJ databases">
        <title>A de novo genome assembly of a pear dwarfing rootstock.</title>
        <authorList>
            <person name="Wang F."/>
            <person name="Wang J."/>
            <person name="Li S."/>
            <person name="Zhang Y."/>
            <person name="Fang M."/>
            <person name="Ma L."/>
            <person name="Zhao Y."/>
            <person name="Jiang S."/>
        </authorList>
    </citation>
    <scope>NUCLEOTIDE SEQUENCE [LARGE SCALE GENOMIC DNA]</scope>
</reference>
<reference evidence="1 2" key="3">
    <citation type="submission" date="2019-11" db="EMBL/GenBank/DDBJ databases">
        <title>A de novo genome assembly of a pear dwarfing rootstock.</title>
        <authorList>
            <person name="Wang F."/>
            <person name="Wang J."/>
            <person name="Li S."/>
            <person name="Zhang Y."/>
            <person name="Fang M."/>
            <person name="Ma L."/>
            <person name="Zhao Y."/>
            <person name="Jiang S."/>
        </authorList>
    </citation>
    <scope>NUCLEOTIDE SEQUENCE [LARGE SCALE GENOMIC DNA]</scope>
    <source>
        <strain evidence="1">S2</strain>
        <tissue evidence="1">Leaf</tissue>
    </source>
</reference>
<comment type="caution">
    <text evidence="1">The sequence shown here is derived from an EMBL/GenBank/DDBJ whole genome shotgun (WGS) entry which is preliminary data.</text>
</comment>
<evidence type="ECO:0000313" key="2">
    <source>
        <dbReference type="Proteomes" id="UP000327157"/>
    </source>
</evidence>
<dbReference type="Proteomes" id="UP000327157">
    <property type="component" value="Chromosome 16"/>
</dbReference>
<reference evidence="1 2" key="1">
    <citation type="submission" date="2019-09" db="EMBL/GenBank/DDBJ databases">
        <authorList>
            <person name="Ou C."/>
        </authorList>
    </citation>
    <scope>NUCLEOTIDE SEQUENCE [LARGE SCALE GENOMIC DNA]</scope>
    <source>
        <strain evidence="1">S2</strain>
        <tissue evidence="1">Leaf</tissue>
    </source>
</reference>
<sequence length="226" mass="25578">MGNNCPTAEYRSWKNVPKNVKKAMDELLVMKANSINRLKKKLLHRSGSRRFSYRGSKFPEIDMFKEVYVRPGDELTEQLHSTMVEKGQTVLEEMASRLPLETPIEEVFPPEDAECFPLRLHGNVHRGPRKAILHDSSASSSGQRTEEVQMLTSEVAGLKEQIVARQFQIAAQNNLMNQIHRPLQISGIHFLNIEPPPETTSLPPATSAIVTSMTTFFSFVLNCFQI</sequence>
<gene>
    <name evidence="1" type="ORF">D8674_017312</name>
</gene>
<accession>A0A5N5HHS2</accession>
<organism evidence="1 2">
    <name type="scientific">Pyrus ussuriensis x Pyrus communis</name>
    <dbReference type="NCBI Taxonomy" id="2448454"/>
    <lineage>
        <taxon>Eukaryota</taxon>
        <taxon>Viridiplantae</taxon>
        <taxon>Streptophyta</taxon>
        <taxon>Embryophyta</taxon>
        <taxon>Tracheophyta</taxon>
        <taxon>Spermatophyta</taxon>
        <taxon>Magnoliopsida</taxon>
        <taxon>eudicotyledons</taxon>
        <taxon>Gunneridae</taxon>
        <taxon>Pentapetalae</taxon>
        <taxon>rosids</taxon>
        <taxon>fabids</taxon>
        <taxon>Rosales</taxon>
        <taxon>Rosaceae</taxon>
        <taxon>Amygdaloideae</taxon>
        <taxon>Maleae</taxon>
        <taxon>Pyrus</taxon>
    </lineage>
</organism>
<evidence type="ECO:0000313" key="1">
    <source>
        <dbReference type="EMBL" id="KAB2625652.1"/>
    </source>
</evidence>